<feature type="non-terminal residue" evidence="2">
    <location>
        <position position="334"/>
    </location>
</feature>
<evidence type="ECO:0000313" key="3">
    <source>
        <dbReference type="Proteomes" id="UP000228775"/>
    </source>
</evidence>
<reference evidence="3" key="1">
    <citation type="submission" date="2017-09" db="EMBL/GenBank/DDBJ databases">
        <title>Depth-based differentiation of microbial function through sediment-hosted aquifers and enrichment of novel symbionts in the deep terrestrial subsurface.</title>
        <authorList>
            <person name="Probst A.J."/>
            <person name="Ladd B."/>
            <person name="Jarett J.K."/>
            <person name="Geller-Mcgrath D.E."/>
            <person name="Sieber C.M.K."/>
            <person name="Emerson J.B."/>
            <person name="Anantharaman K."/>
            <person name="Thomas B.C."/>
            <person name="Malmstrom R."/>
            <person name="Stieglmeier M."/>
            <person name="Klingl A."/>
            <person name="Woyke T."/>
            <person name="Ryan C.M."/>
            <person name="Banfield J.F."/>
        </authorList>
    </citation>
    <scope>NUCLEOTIDE SEQUENCE [LARGE SCALE GENOMIC DNA]</scope>
</reference>
<sequence length="334" mass="35009">MFKLSYSIFFIGLLTFFGLLFVSKEAQAACLNVPLSGSYTIDTSCTFDGTVNGVENGNLTIPTGKTFTINANQTIVWNPGRSVFIQGSIAINQAGGQLRKTYLWYIDTESDGYPDTVSQVAAAAAPSNGVRRSDSVFTEKWTYVLINCGPGYYNPTDACAEAGLGYYSHDENPKRYECGGNNYYCPTATSSASTAVSTGYYSTGGTETTRTGQSICEAGNYCSAGVKTACSAGTYQSSTGQTSCISASAGYYVSTTGATSQTCCAANTYTASTGQTSCTSCATCKTSGTCATSCSNAANNTACGTCQFCQSGSCVYQYYDSRNTPTTTETVQIG</sequence>
<dbReference type="AlphaFoldDB" id="A0A2M7AXF1"/>
<accession>A0A2M7AXF1</accession>
<feature type="domain" description="TNFR-Cys" evidence="1">
    <location>
        <begin position="263"/>
        <end position="303"/>
    </location>
</feature>
<dbReference type="Proteomes" id="UP000228775">
    <property type="component" value="Unassembled WGS sequence"/>
</dbReference>
<proteinExistence type="predicted"/>
<comment type="caution">
    <text evidence="2">The sequence shown here is derived from an EMBL/GenBank/DDBJ whole genome shotgun (WGS) entry which is preliminary data.</text>
</comment>
<dbReference type="SMART" id="SM01411">
    <property type="entry name" value="Ephrin_rec_like"/>
    <property type="match status" value="1"/>
</dbReference>
<evidence type="ECO:0000259" key="1">
    <source>
        <dbReference type="PROSITE" id="PS50050"/>
    </source>
</evidence>
<gene>
    <name evidence="2" type="ORF">COS76_01500</name>
</gene>
<organism evidence="2 3">
    <name type="scientific">Candidatus Portnoybacteria bacterium CG06_land_8_20_14_3_00_39_12</name>
    <dbReference type="NCBI Taxonomy" id="1974809"/>
    <lineage>
        <taxon>Bacteria</taxon>
        <taxon>Candidatus Portnoyibacteriota</taxon>
    </lineage>
</organism>
<dbReference type="InterPro" id="IPR001368">
    <property type="entry name" value="TNFR/NGFR_Cys_rich_reg"/>
</dbReference>
<dbReference type="PROSITE" id="PS50050">
    <property type="entry name" value="TNFR_NGFR_2"/>
    <property type="match status" value="1"/>
</dbReference>
<evidence type="ECO:0000313" key="2">
    <source>
        <dbReference type="EMBL" id="PIU75307.1"/>
    </source>
</evidence>
<dbReference type="Gene3D" id="2.10.50.10">
    <property type="entry name" value="Tumor Necrosis Factor Receptor, subunit A, domain 2"/>
    <property type="match status" value="1"/>
</dbReference>
<protein>
    <recommendedName>
        <fullName evidence="1">TNFR-Cys domain-containing protein</fullName>
    </recommendedName>
</protein>
<name>A0A2M7AXF1_9BACT</name>
<dbReference type="EMBL" id="PEVY01000031">
    <property type="protein sequence ID" value="PIU75307.1"/>
    <property type="molecule type" value="Genomic_DNA"/>
</dbReference>
<dbReference type="PROSITE" id="PS00652">
    <property type="entry name" value="TNFR_NGFR_1"/>
    <property type="match status" value="1"/>
</dbReference>